<name>A0A2A6B9P5_PRIPA</name>
<dbReference type="Proteomes" id="UP000005239">
    <property type="component" value="Unassembled WGS sequence"/>
</dbReference>
<keyword evidence="2" id="KW-1185">Reference proteome</keyword>
<accession>A0A2A6B9P5</accession>
<gene>
    <name evidence="1" type="primary">WBGene00099376</name>
</gene>
<evidence type="ECO:0000313" key="1">
    <source>
        <dbReference type="EnsemblMetazoa" id="PPA09822.1"/>
    </source>
</evidence>
<reference evidence="2" key="1">
    <citation type="journal article" date="2008" name="Nat. Genet.">
        <title>The Pristionchus pacificus genome provides a unique perspective on nematode lifestyle and parasitism.</title>
        <authorList>
            <person name="Dieterich C."/>
            <person name="Clifton S.W."/>
            <person name="Schuster L.N."/>
            <person name="Chinwalla A."/>
            <person name="Delehaunty K."/>
            <person name="Dinkelacker I."/>
            <person name="Fulton L."/>
            <person name="Fulton R."/>
            <person name="Godfrey J."/>
            <person name="Minx P."/>
            <person name="Mitreva M."/>
            <person name="Roeseler W."/>
            <person name="Tian H."/>
            <person name="Witte H."/>
            <person name="Yang S.P."/>
            <person name="Wilson R.K."/>
            <person name="Sommer R.J."/>
        </authorList>
    </citation>
    <scope>NUCLEOTIDE SEQUENCE [LARGE SCALE GENOMIC DNA]</scope>
    <source>
        <strain evidence="2">PS312</strain>
    </source>
</reference>
<dbReference type="AlphaFoldDB" id="A0A2A6B9P5"/>
<accession>A0A8R1YBR9</accession>
<organism evidence="1 2">
    <name type="scientific">Pristionchus pacificus</name>
    <name type="common">Parasitic nematode worm</name>
    <dbReference type="NCBI Taxonomy" id="54126"/>
    <lineage>
        <taxon>Eukaryota</taxon>
        <taxon>Metazoa</taxon>
        <taxon>Ecdysozoa</taxon>
        <taxon>Nematoda</taxon>
        <taxon>Chromadorea</taxon>
        <taxon>Rhabditida</taxon>
        <taxon>Rhabditina</taxon>
        <taxon>Diplogasteromorpha</taxon>
        <taxon>Diplogasteroidea</taxon>
        <taxon>Neodiplogasteridae</taxon>
        <taxon>Pristionchus</taxon>
    </lineage>
</organism>
<dbReference type="EnsemblMetazoa" id="PPA09822.1">
    <property type="protein sequence ID" value="PPA09822.1"/>
    <property type="gene ID" value="WBGene00099376"/>
</dbReference>
<sequence length="176" mass="19426">MISLLLVIFPIVVFGDQARGVPTVVPWSYGNGWEKITYVGPSTNANDLAWRAARVDGAINQNLANPMMPLQVTRAQQKGLHIQLEAVYVEANCVGINTPGAQSLPTTFDFIVNTKCYQRPMGKRYIYRVSEDISPEAPSHEIVAWKKNLTDVLNVSIPELERFLRGSLHSGTAACV</sequence>
<evidence type="ECO:0000313" key="2">
    <source>
        <dbReference type="Proteomes" id="UP000005239"/>
    </source>
</evidence>
<reference evidence="1" key="2">
    <citation type="submission" date="2022-06" db="UniProtKB">
        <authorList>
            <consortium name="EnsemblMetazoa"/>
        </authorList>
    </citation>
    <scope>IDENTIFICATION</scope>
    <source>
        <strain evidence="1">PS312</strain>
    </source>
</reference>
<protein>
    <submittedName>
        <fullName evidence="1">Uncharacterized protein</fullName>
    </submittedName>
</protein>
<proteinExistence type="predicted"/>